<feature type="compositionally biased region" description="Polar residues" evidence="1">
    <location>
        <begin position="1215"/>
        <end position="1227"/>
    </location>
</feature>
<feature type="region of interest" description="Disordered" evidence="1">
    <location>
        <begin position="904"/>
        <end position="1089"/>
    </location>
</feature>
<dbReference type="Pfam" id="PF00004">
    <property type="entry name" value="AAA"/>
    <property type="match status" value="1"/>
</dbReference>
<feature type="compositionally biased region" description="Polar residues" evidence="1">
    <location>
        <begin position="754"/>
        <end position="778"/>
    </location>
</feature>
<feature type="compositionally biased region" description="Polar residues" evidence="1">
    <location>
        <begin position="1156"/>
        <end position="1175"/>
    </location>
</feature>
<evidence type="ECO:0000256" key="1">
    <source>
        <dbReference type="SAM" id="MobiDB-lite"/>
    </source>
</evidence>
<accession>A0A817AZJ6</accession>
<dbReference type="SMART" id="SM00382">
    <property type="entry name" value="AAA"/>
    <property type="match status" value="1"/>
</dbReference>
<feature type="compositionally biased region" description="Low complexity" evidence="1">
    <location>
        <begin position="729"/>
        <end position="739"/>
    </location>
</feature>
<feature type="compositionally biased region" description="Polar residues" evidence="1">
    <location>
        <begin position="1277"/>
        <end position="1287"/>
    </location>
</feature>
<sequence>MQICWRVIFSASPDPLPPRGGENVSDSKFDSFDDSALVGLSTQSLKRLSINAGSLVVINNIDISIQRIAQVVVLDPPPKTTTLDDASLVLDSLHTMLVFPTYDLMMTQQLLSQEVAYLSPMLAFNLGLHVSCLKSLVHRGNEVLEKYFVAKFDEGESAVIAMEPSNERFLRVSHYQTALVLGGTVSSGLPPDLLVSRSKVPMPLQEDAVNVLASVLSPPLCPSALSSKLRVAVLLHGLPGCGKRTVVNYVARRLGLHVVEYSCHSLLSSSERKTSTVLAQTFNMARRYAPTILLLRHFDVFKNLGSQDGSQGDRVGVASEIASVIRELTEPVSNGEYSSMEEESNDNSSEDEVGKFRGHQVLLIASAESTEGLSPTIRRCFSHEIRMGSLNDEQRSEMLSQSLQGVSQLLNTSSDEFVKELVGQTSGFLPRDLRALVADAGANLFISKDSETEKMNSLSGDHVGDDVDQSSQLDKSNETLIPKEDFTKALDRSKKRNESALGAPKVPNVKWDDVGGLEDVKTSILDTVQLPLLHKDLFSSGLRKRSGVLLYGPPGTGKDLFIIGASNRPELIDPALLRPGRFDKLLYVGVNADASYRERVLKALTREFKLSDKDVSLYSVAKKCPSTFTGADMYALCADAWVFPFNTISHICIGAKYGGYGSFLSMYQRSPVCKSPPPQGQHQVVSGSKCSASSAVPQVSVSGSTSKAPPASDVLVKSSNIGTSDSKPKSATKPSSSGPLNHKTFRLRIKVGSSDLSSPKNVSTYNSKQGFNTPPSTSEGEEGLLNGIHDSPTKILMAIVSFPLHKDQLLSPLSDDLIQLGKKEKIITDSGYVSVNKSDSKPELEKVSKSETRNEDQILKSELPEAHKSQKGSSRNSLRGKDTAVNISNTAVVDKYQEDIGGSEDVCEGLVGDSGESKEQEQSSLVIEAKKEKLSEENALKESLDSVQSDEEACKHLPLGVGSERELSGTCKKPKTGKSRFSSVDQPGSNKTLDGVNKTMITQASAHKLKDIAKASSHDGHEDRKRKQEENKASGDCMRLREAAAMESAVEKVRKKKRLKGSSCDKDRGSSQENGRDSASHLPIRASSPSLLCKDLSSEIIKTNVHEVKGSLVDTPAPSALDPLEPKPGRNSEGDEHHDIDFSAGDALKRCRDGQGYSTMDNPGTTKEGAQSSKDTAVEVKTKESRSKKIPTRKVSRESNKEGSKEYQDPDTKLDTNGSHFHSPQNSDKAKTIRGKSNHLEVTAEKVKNKPSPPVEVLGHGTEISNTKEQMMRNDNHSSLNQKQNGSTHKDDDVGSSPLKKESTCQTASNSIKEATDLKHMADRLKNVVSNQESTSVYFQAALKFLHGASLLESSGSIARSNDIYGSTSKLCEFCAHEYEKNKDMGAAALAYKCMEVAYLRITYSSHGNINRYRSELQAALQEIPSGGSPSFASDGENPNQTLAAEKAALSNTVRSSPRVTGNHVLSSGNNFSLSQLLSFSQNVSYAMDASRKAQTAFAIAKGISSGTRYSSNGIASIKRALDFDFQDMEKLLRVVRLAMESINM</sequence>
<dbReference type="FunFam" id="3.40.50.300:FF:001716">
    <property type="entry name" value="Peroxisome biogenesis protein 6"/>
    <property type="match status" value="1"/>
</dbReference>
<organism evidence="3">
    <name type="scientific">Brassica napus</name>
    <name type="common">Rape</name>
    <dbReference type="NCBI Taxonomy" id="3708"/>
    <lineage>
        <taxon>Eukaryota</taxon>
        <taxon>Viridiplantae</taxon>
        <taxon>Streptophyta</taxon>
        <taxon>Embryophyta</taxon>
        <taxon>Tracheophyta</taxon>
        <taxon>Spermatophyta</taxon>
        <taxon>Magnoliopsida</taxon>
        <taxon>eudicotyledons</taxon>
        <taxon>Gunneridae</taxon>
        <taxon>Pentapetalae</taxon>
        <taxon>rosids</taxon>
        <taxon>malvids</taxon>
        <taxon>Brassicales</taxon>
        <taxon>Brassicaceae</taxon>
        <taxon>Brassiceae</taxon>
        <taxon>Brassica</taxon>
    </lineage>
</organism>
<dbReference type="Pfam" id="PF24756">
    <property type="entry name" value="THD_CWZF3-5-7"/>
    <property type="match status" value="1"/>
</dbReference>
<dbReference type="EMBL" id="HG994364">
    <property type="protein sequence ID" value="CAF2308727.1"/>
    <property type="molecule type" value="Genomic_DNA"/>
</dbReference>
<feature type="region of interest" description="Disordered" evidence="1">
    <location>
        <begin position="455"/>
        <end position="478"/>
    </location>
</feature>
<dbReference type="InterPro" id="IPR003960">
    <property type="entry name" value="ATPase_AAA_CS"/>
</dbReference>
<feature type="compositionally biased region" description="Basic and acidic residues" evidence="1">
    <location>
        <begin position="1124"/>
        <end position="1153"/>
    </location>
</feature>
<feature type="compositionally biased region" description="Basic and acidic residues" evidence="1">
    <location>
        <begin position="1195"/>
        <end position="1214"/>
    </location>
</feature>
<dbReference type="InterPro" id="IPR003593">
    <property type="entry name" value="AAA+_ATPase"/>
</dbReference>
<dbReference type="InterPro" id="IPR055300">
    <property type="entry name" value="CWZF3/5/7"/>
</dbReference>
<protein>
    <submittedName>
        <fullName evidence="3">(rape) hypothetical protein</fullName>
    </submittedName>
</protein>
<feature type="compositionally biased region" description="Basic and acidic residues" evidence="1">
    <location>
        <begin position="1063"/>
        <end position="1079"/>
    </location>
</feature>
<feature type="region of interest" description="Disordered" evidence="1">
    <location>
        <begin position="332"/>
        <end position="352"/>
    </location>
</feature>
<feature type="compositionally biased region" description="Polar residues" evidence="1">
    <location>
        <begin position="979"/>
        <end position="992"/>
    </location>
</feature>
<reference evidence="3" key="1">
    <citation type="submission" date="2021-01" db="EMBL/GenBank/DDBJ databases">
        <authorList>
            <consortium name="Genoscope - CEA"/>
            <person name="William W."/>
        </authorList>
    </citation>
    <scope>NUCLEOTIDE SEQUENCE</scope>
</reference>
<proteinExistence type="predicted"/>
<feature type="compositionally biased region" description="Basic and acidic residues" evidence="1">
    <location>
        <begin position="928"/>
        <end position="944"/>
    </location>
</feature>
<dbReference type="PANTHER" id="PTHR46524:SF8">
    <property type="entry name" value="CW-TYPE DOMAIN-CONTAINING PROTEIN"/>
    <property type="match status" value="1"/>
</dbReference>
<feature type="compositionally biased region" description="Basic and acidic residues" evidence="1">
    <location>
        <begin position="1008"/>
        <end position="1052"/>
    </location>
</feature>
<feature type="region of interest" description="Disordered" evidence="1">
    <location>
        <begin position="834"/>
        <end position="882"/>
    </location>
</feature>
<feature type="compositionally biased region" description="Basic and acidic residues" evidence="1">
    <location>
        <begin position="1288"/>
        <end position="1303"/>
    </location>
</feature>
<dbReference type="GO" id="GO:0005524">
    <property type="term" value="F:ATP binding"/>
    <property type="evidence" value="ECO:0007669"/>
    <property type="project" value="InterPro"/>
</dbReference>
<evidence type="ECO:0000259" key="2">
    <source>
        <dbReference type="SMART" id="SM00382"/>
    </source>
</evidence>
<dbReference type="SUPFAM" id="SSF52540">
    <property type="entry name" value="P-loop containing nucleoside triphosphate hydrolases"/>
    <property type="match status" value="2"/>
</dbReference>
<feature type="domain" description="AAA+ ATPase" evidence="2">
    <location>
        <begin position="229"/>
        <end position="593"/>
    </location>
</feature>
<dbReference type="InterPro" id="IPR027417">
    <property type="entry name" value="P-loop_NTPase"/>
</dbReference>
<dbReference type="Gene3D" id="1.10.8.60">
    <property type="match status" value="2"/>
</dbReference>
<name>A0A817AZJ6_BRANA</name>
<dbReference type="PROSITE" id="PS00674">
    <property type="entry name" value="AAA"/>
    <property type="match status" value="1"/>
</dbReference>
<dbReference type="PANTHER" id="PTHR46524">
    <property type="entry name" value="CW-TYPE ZINC FINGER"/>
    <property type="match status" value="1"/>
</dbReference>
<gene>
    <name evidence="3" type="ORF">DARMORV10_A10P01620.1</name>
</gene>
<feature type="region of interest" description="Disordered" evidence="1">
    <location>
        <begin position="1107"/>
        <end position="1236"/>
    </location>
</feature>
<dbReference type="InterPro" id="IPR003959">
    <property type="entry name" value="ATPase_AAA_core"/>
</dbReference>
<dbReference type="GO" id="GO:0016887">
    <property type="term" value="F:ATP hydrolysis activity"/>
    <property type="evidence" value="ECO:0007669"/>
    <property type="project" value="InterPro"/>
</dbReference>
<dbReference type="Gene3D" id="3.40.50.300">
    <property type="entry name" value="P-loop containing nucleotide triphosphate hydrolases"/>
    <property type="match status" value="3"/>
</dbReference>
<dbReference type="Proteomes" id="UP001295469">
    <property type="component" value="Chromosome A10"/>
</dbReference>
<dbReference type="InterPro" id="IPR056406">
    <property type="entry name" value="THD_CWZF3/5/7"/>
</dbReference>
<feature type="region of interest" description="Disordered" evidence="1">
    <location>
        <begin position="1275"/>
        <end position="1308"/>
    </location>
</feature>
<feature type="compositionally biased region" description="Basic and acidic residues" evidence="1">
    <location>
        <begin position="838"/>
        <end position="868"/>
    </location>
</feature>
<evidence type="ECO:0000313" key="3">
    <source>
        <dbReference type="EMBL" id="CAF2308727.1"/>
    </source>
</evidence>
<feature type="compositionally biased region" description="Acidic residues" evidence="1">
    <location>
        <begin position="339"/>
        <end position="351"/>
    </location>
</feature>
<feature type="region of interest" description="Disordered" evidence="1">
    <location>
        <begin position="701"/>
        <end position="786"/>
    </location>
</feature>
<feature type="compositionally biased region" description="Basic and acidic residues" evidence="1">
    <location>
        <begin position="1176"/>
        <end position="1187"/>
    </location>
</feature>